<feature type="domain" description="Kinesin-like protein KIF2A-like N-terminal" evidence="4">
    <location>
        <begin position="24"/>
        <end position="68"/>
    </location>
</feature>
<dbReference type="Pfam" id="PF22923">
    <property type="entry name" value="KIF2A-like_1st"/>
    <property type="match status" value="1"/>
</dbReference>
<dbReference type="EMBL" id="OC317902">
    <property type="protein sequence ID" value="CAD7399682.1"/>
    <property type="molecule type" value="Genomic_DNA"/>
</dbReference>
<organism evidence="5">
    <name type="scientific">Timema cristinae</name>
    <name type="common">Walking stick</name>
    <dbReference type="NCBI Taxonomy" id="61476"/>
    <lineage>
        <taxon>Eukaryota</taxon>
        <taxon>Metazoa</taxon>
        <taxon>Ecdysozoa</taxon>
        <taxon>Arthropoda</taxon>
        <taxon>Hexapoda</taxon>
        <taxon>Insecta</taxon>
        <taxon>Pterygota</taxon>
        <taxon>Neoptera</taxon>
        <taxon>Polyneoptera</taxon>
        <taxon>Phasmatodea</taxon>
        <taxon>Timematodea</taxon>
        <taxon>Timematoidea</taxon>
        <taxon>Timematidae</taxon>
        <taxon>Timema</taxon>
    </lineage>
</organism>
<keyword evidence="2" id="KW-0493">Microtubule</keyword>
<accession>A0A7R9CPS2</accession>
<evidence type="ECO:0000256" key="3">
    <source>
        <dbReference type="ARBA" id="ARBA00023054"/>
    </source>
</evidence>
<sequence length="113" mass="12403">MAWFRRLCSCAAPRAKASPPVDVVAIKEDPGRVHTAVVSGINYETHSVTVEWFERGETKGKEIELETLVALNPDLLPHGHVNQNIIPTGLSRVSPDRAAVLPVLARVQQTDEK</sequence>
<name>A0A7R9CPS2_TIMCR</name>
<protein>
    <recommendedName>
        <fullName evidence="4">Kinesin-like protein KIF2A-like N-terminal domain-containing protein</fullName>
    </recommendedName>
</protein>
<evidence type="ECO:0000256" key="2">
    <source>
        <dbReference type="ARBA" id="ARBA00022701"/>
    </source>
</evidence>
<evidence type="ECO:0000313" key="5">
    <source>
        <dbReference type="EMBL" id="CAD7399682.1"/>
    </source>
</evidence>
<evidence type="ECO:0000256" key="1">
    <source>
        <dbReference type="ARBA" id="ARBA00022490"/>
    </source>
</evidence>
<dbReference type="InterPro" id="IPR054473">
    <property type="entry name" value="KIF2A-like_N"/>
</dbReference>
<keyword evidence="3" id="KW-0175">Coiled coil</keyword>
<gene>
    <name evidence="5" type="ORF">TCEB3V08_LOCUS5132</name>
</gene>
<dbReference type="AlphaFoldDB" id="A0A7R9CPS2"/>
<reference evidence="5" key="1">
    <citation type="submission" date="2020-11" db="EMBL/GenBank/DDBJ databases">
        <authorList>
            <person name="Tran Van P."/>
        </authorList>
    </citation>
    <scope>NUCLEOTIDE SEQUENCE</scope>
</reference>
<evidence type="ECO:0000259" key="4">
    <source>
        <dbReference type="Pfam" id="PF22923"/>
    </source>
</evidence>
<proteinExistence type="predicted"/>
<dbReference type="GO" id="GO:0005874">
    <property type="term" value="C:microtubule"/>
    <property type="evidence" value="ECO:0007669"/>
    <property type="project" value="UniProtKB-KW"/>
</dbReference>
<keyword evidence="1" id="KW-0963">Cytoplasm</keyword>